<proteinExistence type="predicted"/>
<sequence length="61" mass="6638">MTHPTDQALIREARDLGCNDELMQLLADRVESLRGGMAAIKRNPSLASCQLIATQSLEGAR</sequence>
<reference evidence="1" key="1">
    <citation type="journal article" date="2015" name="Nature">
        <title>Complex archaea that bridge the gap between prokaryotes and eukaryotes.</title>
        <authorList>
            <person name="Spang A."/>
            <person name="Saw J.H."/>
            <person name="Jorgensen S.L."/>
            <person name="Zaremba-Niedzwiedzka K."/>
            <person name="Martijn J."/>
            <person name="Lind A.E."/>
            <person name="van Eijk R."/>
            <person name="Schleper C."/>
            <person name="Guy L."/>
            <person name="Ettema T.J."/>
        </authorList>
    </citation>
    <scope>NUCLEOTIDE SEQUENCE</scope>
</reference>
<protein>
    <submittedName>
        <fullName evidence="1">Uncharacterized protein</fullName>
    </submittedName>
</protein>
<accession>A0A0F9CVW4</accession>
<dbReference type="AlphaFoldDB" id="A0A0F9CVW4"/>
<comment type="caution">
    <text evidence="1">The sequence shown here is derived from an EMBL/GenBank/DDBJ whole genome shotgun (WGS) entry which is preliminary data.</text>
</comment>
<evidence type="ECO:0000313" key="1">
    <source>
        <dbReference type="EMBL" id="KKL53503.1"/>
    </source>
</evidence>
<gene>
    <name evidence="1" type="ORF">LCGC14_2274840</name>
</gene>
<dbReference type="EMBL" id="LAZR01031522">
    <property type="protein sequence ID" value="KKL53503.1"/>
    <property type="molecule type" value="Genomic_DNA"/>
</dbReference>
<name>A0A0F9CVW4_9ZZZZ</name>
<organism evidence="1">
    <name type="scientific">marine sediment metagenome</name>
    <dbReference type="NCBI Taxonomy" id="412755"/>
    <lineage>
        <taxon>unclassified sequences</taxon>
        <taxon>metagenomes</taxon>
        <taxon>ecological metagenomes</taxon>
    </lineage>
</organism>